<reference evidence="7" key="1">
    <citation type="journal article" date="2014" name="Proc. Natl. Acad. Sci. U.S.A.">
        <title>Extensive sampling of basidiomycete genomes demonstrates inadequacy of the white-rot/brown-rot paradigm for wood decay fungi.</title>
        <authorList>
            <person name="Riley R."/>
            <person name="Salamov A.A."/>
            <person name="Brown D.W."/>
            <person name="Nagy L.G."/>
            <person name="Floudas D."/>
            <person name="Held B.W."/>
            <person name="Levasseur A."/>
            <person name="Lombard V."/>
            <person name="Morin E."/>
            <person name="Otillar R."/>
            <person name="Lindquist E.A."/>
            <person name="Sun H."/>
            <person name="LaButti K.M."/>
            <person name="Schmutz J."/>
            <person name="Jabbour D."/>
            <person name="Luo H."/>
            <person name="Baker S.E."/>
            <person name="Pisabarro A.G."/>
            <person name="Walton J.D."/>
            <person name="Blanchette R.A."/>
            <person name="Henrissat B."/>
            <person name="Martin F."/>
            <person name="Cullen D."/>
            <person name="Hibbett D.S."/>
            <person name="Grigoriev I.V."/>
        </authorList>
    </citation>
    <scope>NUCLEOTIDE SEQUENCE [LARGE SCALE GENOMIC DNA]</scope>
    <source>
        <strain evidence="7">MUCL 33604</strain>
    </source>
</reference>
<keyword evidence="7" id="KW-1185">Reference proteome</keyword>
<dbReference type="OrthoDB" id="61110at2759"/>
<protein>
    <recommendedName>
        <fullName evidence="5">RCC1-like domain-containing protein</fullName>
    </recommendedName>
</protein>
<dbReference type="SUPFAM" id="SSF50985">
    <property type="entry name" value="RCC1/BLIP-II"/>
    <property type="match status" value="1"/>
</dbReference>
<dbReference type="HOGENOM" id="CLU_005210_4_2_1"/>
<dbReference type="PROSITE" id="PS00625">
    <property type="entry name" value="RCC1_1"/>
    <property type="match status" value="1"/>
</dbReference>
<evidence type="ECO:0000313" key="6">
    <source>
        <dbReference type="EMBL" id="KDQ61663.1"/>
    </source>
</evidence>
<dbReference type="PROSITE" id="PS50012">
    <property type="entry name" value="RCC1_3"/>
    <property type="match status" value="7"/>
</dbReference>
<gene>
    <name evidence="6" type="ORF">JAAARDRAFT_66744</name>
</gene>
<feature type="compositionally biased region" description="Low complexity" evidence="4">
    <location>
        <begin position="1"/>
        <end position="11"/>
    </location>
</feature>
<dbReference type="AlphaFoldDB" id="A0A067Q3M4"/>
<name>A0A067Q3M4_9AGAM</name>
<evidence type="ECO:0000259" key="5">
    <source>
        <dbReference type="Pfam" id="PF25390"/>
    </source>
</evidence>
<dbReference type="PANTHER" id="PTHR45982">
    <property type="entry name" value="REGULATOR OF CHROMOSOME CONDENSATION"/>
    <property type="match status" value="1"/>
</dbReference>
<feature type="repeat" description="RCC1" evidence="3">
    <location>
        <begin position="343"/>
        <end position="400"/>
    </location>
</feature>
<dbReference type="Proteomes" id="UP000027265">
    <property type="component" value="Unassembled WGS sequence"/>
</dbReference>
<dbReference type="Gene3D" id="2.130.10.30">
    <property type="entry name" value="Regulator of chromosome condensation 1/beta-lactamase-inhibitor protein II"/>
    <property type="match status" value="1"/>
</dbReference>
<sequence length="533" mass="56183">MPATTAETTRSTRSKTSKVLIDRDAANTPGPSRKRSRPDTQPEPATRSTKRATKGKSSAPRVVPPPPSKKAKTLPTPFNDIPTPPPPSTSPCILFGWGCGDFGQLGIGPDTKTFYMPKKNLWVEGMVEKDAFGGVGKGLESVVAGGVHTLFIDESGAVWSCGVNDDAALGRITGGVPDPSNPGSSLKSEALEVTPHRLQSLVDEKFRAVQIAAGGCVSAAISTDGQLRVWGSFRQGSGLLGFSSDAKHQFLPIPLPLFETPSTLSEKLVSVAAGDNHLILLTSLGTIYTLGVGEEGQLGRKVVERRKIRGTVPEKVVLGTRRSRRAVAIGAGSNASFAVDEEGNVWGWGMNISGQIGIGERDKEVWAPQKVVGLSKEELGGAIVTSIVGGDHHTLFLTSDGKVFACGRVDDGALGLSPSHPALVPDPDSEDDAGAATRKFLTIPTQLTFPTPPEQDPIVQVSAGQRNNLALSSNGVIYSWGAQSQGELGIGEEDSMELWEPKVIVRKEGKWAGVGVACGGQHCLALLRKRDAE</sequence>
<dbReference type="EMBL" id="KL197712">
    <property type="protein sequence ID" value="KDQ61663.1"/>
    <property type="molecule type" value="Genomic_DNA"/>
</dbReference>
<proteinExistence type="predicted"/>
<feature type="repeat" description="RCC1" evidence="3">
    <location>
        <begin position="285"/>
        <end position="342"/>
    </location>
</feature>
<feature type="repeat" description="RCC1" evidence="3">
    <location>
        <begin position="225"/>
        <end position="284"/>
    </location>
</feature>
<evidence type="ECO:0000256" key="2">
    <source>
        <dbReference type="ARBA" id="ARBA00022737"/>
    </source>
</evidence>
<dbReference type="PRINTS" id="PR00633">
    <property type="entry name" value="RCCNDNSATION"/>
</dbReference>
<dbReference type="PANTHER" id="PTHR45982:SF1">
    <property type="entry name" value="REGULATOR OF CHROMOSOME CONDENSATION"/>
    <property type="match status" value="1"/>
</dbReference>
<dbReference type="InterPro" id="IPR058923">
    <property type="entry name" value="RCC1-like_dom"/>
</dbReference>
<keyword evidence="1" id="KW-0344">Guanine-nucleotide releasing factor</keyword>
<feature type="repeat" description="RCC1" evidence="3">
    <location>
        <begin position="156"/>
        <end position="224"/>
    </location>
</feature>
<keyword evidence="2" id="KW-0677">Repeat</keyword>
<feature type="region of interest" description="Disordered" evidence="4">
    <location>
        <begin position="1"/>
        <end position="87"/>
    </location>
</feature>
<evidence type="ECO:0000256" key="4">
    <source>
        <dbReference type="SAM" id="MobiDB-lite"/>
    </source>
</evidence>
<feature type="repeat" description="RCC1" evidence="3">
    <location>
        <begin position="401"/>
        <end position="474"/>
    </location>
</feature>
<dbReference type="InterPro" id="IPR000408">
    <property type="entry name" value="Reg_chr_condens"/>
</dbReference>
<dbReference type="PROSITE" id="PS00626">
    <property type="entry name" value="RCC1_2"/>
    <property type="match status" value="1"/>
</dbReference>
<dbReference type="InterPro" id="IPR051553">
    <property type="entry name" value="Ran_GTPase-activating"/>
</dbReference>
<dbReference type="InterPro" id="IPR009091">
    <property type="entry name" value="RCC1/BLIP-II"/>
</dbReference>
<dbReference type="STRING" id="933084.A0A067Q3M4"/>
<dbReference type="GO" id="GO:0005085">
    <property type="term" value="F:guanyl-nucleotide exchange factor activity"/>
    <property type="evidence" value="ECO:0007669"/>
    <property type="project" value="TreeGrafter"/>
</dbReference>
<evidence type="ECO:0000313" key="7">
    <source>
        <dbReference type="Proteomes" id="UP000027265"/>
    </source>
</evidence>
<evidence type="ECO:0000256" key="3">
    <source>
        <dbReference type="PROSITE-ProRule" id="PRU00235"/>
    </source>
</evidence>
<dbReference type="Pfam" id="PF25390">
    <property type="entry name" value="WD40_RLD"/>
    <property type="match status" value="1"/>
</dbReference>
<evidence type="ECO:0000256" key="1">
    <source>
        <dbReference type="ARBA" id="ARBA00022658"/>
    </source>
</evidence>
<dbReference type="InParanoid" id="A0A067Q3M4"/>
<dbReference type="GO" id="GO:0005737">
    <property type="term" value="C:cytoplasm"/>
    <property type="evidence" value="ECO:0007669"/>
    <property type="project" value="TreeGrafter"/>
</dbReference>
<feature type="domain" description="RCC1-like" evidence="5">
    <location>
        <begin position="94"/>
        <end position="525"/>
    </location>
</feature>
<dbReference type="FunCoup" id="A0A067Q3M4">
    <property type="interactions" value="778"/>
</dbReference>
<organism evidence="6 7">
    <name type="scientific">Jaapia argillacea MUCL 33604</name>
    <dbReference type="NCBI Taxonomy" id="933084"/>
    <lineage>
        <taxon>Eukaryota</taxon>
        <taxon>Fungi</taxon>
        <taxon>Dikarya</taxon>
        <taxon>Basidiomycota</taxon>
        <taxon>Agaricomycotina</taxon>
        <taxon>Agaricomycetes</taxon>
        <taxon>Agaricomycetidae</taxon>
        <taxon>Jaapiales</taxon>
        <taxon>Jaapiaceae</taxon>
        <taxon>Jaapia</taxon>
    </lineage>
</organism>
<feature type="repeat" description="RCC1" evidence="3">
    <location>
        <begin position="475"/>
        <end position="529"/>
    </location>
</feature>
<accession>A0A067Q3M4</accession>
<feature type="repeat" description="RCC1" evidence="3">
    <location>
        <begin position="92"/>
        <end position="155"/>
    </location>
</feature>